<comment type="caution">
    <text evidence="6">The sequence shown here is derived from an EMBL/GenBank/DDBJ whole genome shotgun (WGS) entry which is preliminary data.</text>
</comment>
<sequence length="354" mass="38364">MESLKLYGVQDIRYEEAPVPTLVHNDDVRIKISTVGICGSDLSRYKKLGPYVPGTIFGHECTGVIVETGSSVSHLQEGMRVAVCPTFQCGTCHYCQIGEPSRCSSLHVVGAKQDGAFAEYIVLPSTQVLPLPDEVDDETAALIEPSAVVAHGFYRTKIQPGATVAIMGCGSIGLLAIQWAKIFGARQIVAIDIDDEKLEIAQHMGADVLVNSKEQSAHEQIRELTDGLGVDVAIESAGSPITSAQVLALPKKGGEVVYLGIPYGDVPIERFYFEQIVRNELSVHGSWNALSAPFPGREWQATIHYMKTGAINGAPMISHRLPLNQGPDVFKRMTSGEKGFVKVLFYPQGKERSV</sequence>
<dbReference type="SUPFAM" id="SSF51735">
    <property type="entry name" value="NAD(P)-binding Rossmann-fold domains"/>
    <property type="match status" value="1"/>
</dbReference>
<evidence type="ECO:0000313" key="7">
    <source>
        <dbReference type="Proteomes" id="UP001341820"/>
    </source>
</evidence>
<accession>A0ABU6NM84</accession>
<dbReference type="PANTHER" id="PTHR43401:SF2">
    <property type="entry name" value="L-THREONINE 3-DEHYDROGENASE"/>
    <property type="match status" value="1"/>
</dbReference>
<feature type="domain" description="Enoyl reductase (ER)" evidence="5">
    <location>
        <begin position="8"/>
        <end position="341"/>
    </location>
</feature>
<dbReference type="Gene3D" id="3.90.180.10">
    <property type="entry name" value="Medium-chain alcohol dehydrogenases, catalytic domain"/>
    <property type="match status" value="1"/>
</dbReference>
<organism evidence="6 7">
    <name type="scientific">Shouchella miscanthi</name>
    <dbReference type="NCBI Taxonomy" id="2598861"/>
    <lineage>
        <taxon>Bacteria</taxon>
        <taxon>Bacillati</taxon>
        <taxon>Bacillota</taxon>
        <taxon>Bacilli</taxon>
        <taxon>Bacillales</taxon>
        <taxon>Bacillaceae</taxon>
        <taxon>Shouchella</taxon>
    </lineage>
</organism>
<name>A0ABU6NM84_9BACI</name>
<proteinExistence type="inferred from homology"/>
<evidence type="ECO:0000313" key="6">
    <source>
        <dbReference type="EMBL" id="MED4129312.1"/>
    </source>
</evidence>
<dbReference type="Gene3D" id="3.40.50.720">
    <property type="entry name" value="NAD(P)-binding Rossmann-like Domain"/>
    <property type="match status" value="1"/>
</dbReference>
<evidence type="ECO:0000256" key="2">
    <source>
        <dbReference type="ARBA" id="ARBA00022833"/>
    </source>
</evidence>
<dbReference type="RefSeq" id="WP_328237965.1">
    <property type="nucleotide sequence ID" value="NZ_JAROAS010000029.1"/>
</dbReference>
<dbReference type="InterPro" id="IPR013154">
    <property type="entry name" value="ADH-like_N"/>
</dbReference>
<reference evidence="6 7" key="1">
    <citation type="submission" date="2023-03" db="EMBL/GenBank/DDBJ databases">
        <title>Bacillus Genome Sequencing.</title>
        <authorList>
            <person name="Dunlap C."/>
        </authorList>
    </citation>
    <scope>NUCLEOTIDE SEQUENCE [LARGE SCALE GENOMIC DNA]</scope>
    <source>
        <strain evidence="6 7">B-4107</strain>
    </source>
</reference>
<comment type="similarity">
    <text evidence="4">Belongs to the zinc-containing alcohol dehydrogenase family.</text>
</comment>
<dbReference type="Pfam" id="PF00107">
    <property type="entry name" value="ADH_zinc_N"/>
    <property type="match status" value="1"/>
</dbReference>
<dbReference type="SUPFAM" id="SSF50129">
    <property type="entry name" value="GroES-like"/>
    <property type="match status" value="1"/>
</dbReference>
<evidence type="ECO:0000256" key="1">
    <source>
        <dbReference type="ARBA" id="ARBA00022723"/>
    </source>
</evidence>
<protein>
    <submittedName>
        <fullName evidence="6">Galactitol-1-phosphate 5-dehydrogenase</fullName>
    </submittedName>
</protein>
<comment type="cofactor">
    <cofactor evidence="4">
        <name>Zn(2+)</name>
        <dbReference type="ChEBI" id="CHEBI:29105"/>
    </cofactor>
</comment>
<dbReference type="CDD" id="cd08236">
    <property type="entry name" value="sugar_DH"/>
    <property type="match status" value="1"/>
</dbReference>
<keyword evidence="1 4" id="KW-0479">Metal-binding</keyword>
<dbReference type="EMBL" id="JAROAS010000029">
    <property type="protein sequence ID" value="MED4129312.1"/>
    <property type="molecule type" value="Genomic_DNA"/>
</dbReference>
<keyword evidence="2 4" id="KW-0862">Zinc</keyword>
<dbReference type="Pfam" id="PF08240">
    <property type="entry name" value="ADH_N"/>
    <property type="match status" value="1"/>
</dbReference>
<keyword evidence="3" id="KW-0560">Oxidoreductase</keyword>
<dbReference type="InterPro" id="IPR013149">
    <property type="entry name" value="ADH-like_C"/>
</dbReference>
<dbReference type="InterPro" id="IPR020843">
    <property type="entry name" value="ER"/>
</dbReference>
<dbReference type="InterPro" id="IPR036291">
    <property type="entry name" value="NAD(P)-bd_dom_sf"/>
</dbReference>
<dbReference type="SMART" id="SM00829">
    <property type="entry name" value="PKS_ER"/>
    <property type="match status" value="1"/>
</dbReference>
<dbReference type="InterPro" id="IPR050129">
    <property type="entry name" value="Zn_alcohol_dh"/>
</dbReference>
<evidence type="ECO:0000259" key="5">
    <source>
        <dbReference type="SMART" id="SM00829"/>
    </source>
</evidence>
<dbReference type="PROSITE" id="PS00059">
    <property type="entry name" value="ADH_ZINC"/>
    <property type="match status" value="1"/>
</dbReference>
<keyword evidence="7" id="KW-1185">Reference proteome</keyword>
<evidence type="ECO:0000256" key="4">
    <source>
        <dbReference type="RuleBase" id="RU361277"/>
    </source>
</evidence>
<evidence type="ECO:0000256" key="3">
    <source>
        <dbReference type="ARBA" id="ARBA00023002"/>
    </source>
</evidence>
<dbReference type="InterPro" id="IPR002328">
    <property type="entry name" value="ADH_Zn_CS"/>
</dbReference>
<gene>
    <name evidence="6" type="ORF">P5F74_14310</name>
</gene>
<dbReference type="Proteomes" id="UP001341820">
    <property type="component" value="Unassembled WGS sequence"/>
</dbReference>
<dbReference type="PANTHER" id="PTHR43401">
    <property type="entry name" value="L-THREONINE 3-DEHYDROGENASE"/>
    <property type="match status" value="1"/>
</dbReference>
<dbReference type="InterPro" id="IPR011032">
    <property type="entry name" value="GroES-like_sf"/>
</dbReference>